<reference evidence="3 4" key="1">
    <citation type="journal article" date="2013" name="PLoS ONE">
        <title>Predicting the Proteins of Angomonas deanei, Strigomonas culicis and Their Respective Endosymbionts Reveals New Aspects of the Trypanosomatidae Family.</title>
        <authorList>
            <person name="Motta M.C."/>
            <person name="Martins A.C."/>
            <person name="de Souza S.S."/>
            <person name="Catta-Preta C.M."/>
            <person name="Silva R."/>
            <person name="Klein C.C."/>
            <person name="de Almeida L.G."/>
            <person name="de Lima Cunha O."/>
            <person name="Ciapina L.P."/>
            <person name="Brocchi M."/>
            <person name="Colabardini A.C."/>
            <person name="de Araujo Lima B."/>
            <person name="Machado C.R."/>
            <person name="de Almeida Soares C.M."/>
            <person name="Probst C.M."/>
            <person name="de Menezes C.B."/>
            <person name="Thompson C.E."/>
            <person name="Bartholomeu D.C."/>
            <person name="Gradia D.F."/>
            <person name="Pavoni D.P."/>
            <person name="Grisard E.C."/>
            <person name="Fantinatti-Garboggini F."/>
            <person name="Marchini F.K."/>
            <person name="Rodrigues-Luiz G.F."/>
            <person name="Wagner G."/>
            <person name="Goldman G.H."/>
            <person name="Fietto J.L."/>
            <person name="Elias M.C."/>
            <person name="Goldman M.H."/>
            <person name="Sagot M.F."/>
            <person name="Pereira M."/>
            <person name="Stoco P.H."/>
            <person name="de Mendonca-Neto R.P."/>
            <person name="Teixeira S.M."/>
            <person name="Maciel T.E."/>
            <person name="de Oliveira Mendes T.A."/>
            <person name="Urmenyi T.P."/>
            <person name="de Souza W."/>
            <person name="Schenkman S."/>
            <person name="de Vasconcelos A.T."/>
        </authorList>
    </citation>
    <scope>NUCLEOTIDE SEQUENCE [LARGE SCALE GENOMIC DNA]</scope>
</reference>
<dbReference type="PANTHER" id="PTHR43734">
    <property type="entry name" value="PHYTOENE DESATURASE"/>
    <property type="match status" value="1"/>
</dbReference>
<evidence type="ECO:0000259" key="1">
    <source>
        <dbReference type="Pfam" id="PF01593"/>
    </source>
</evidence>
<gene>
    <name evidence="3" type="ORF">STCU_00722</name>
    <name evidence="2" type="ORF">STCU_08217</name>
</gene>
<proteinExistence type="predicted"/>
<organism evidence="3 4">
    <name type="scientific">Strigomonas culicis</name>
    <dbReference type="NCBI Taxonomy" id="28005"/>
    <lineage>
        <taxon>Eukaryota</taxon>
        <taxon>Discoba</taxon>
        <taxon>Euglenozoa</taxon>
        <taxon>Kinetoplastea</taxon>
        <taxon>Metakinetoplastina</taxon>
        <taxon>Trypanosomatida</taxon>
        <taxon>Trypanosomatidae</taxon>
        <taxon>Strigomonadinae</taxon>
        <taxon>Strigomonas</taxon>
    </lineage>
</organism>
<dbReference type="AlphaFoldDB" id="S9WAN6"/>
<evidence type="ECO:0000313" key="2">
    <source>
        <dbReference type="EMBL" id="EPY22579.1"/>
    </source>
</evidence>
<evidence type="ECO:0000313" key="3">
    <source>
        <dbReference type="EMBL" id="EPY36166.1"/>
    </source>
</evidence>
<feature type="domain" description="Amine oxidase" evidence="1">
    <location>
        <begin position="20"/>
        <end position="407"/>
    </location>
</feature>
<dbReference type="EMBL" id="ATMH01000722">
    <property type="protein sequence ID" value="EPY36166.1"/>
    <property type="molecule type" value="Genomic_DNA"/>
</dbReference>
<dbReference type="GO" id="GO:0016491">
    <property type="term" value="F:oxidoreductase activity"/>
    <property type="evidence" value="ECO:0007669"/>
    <property type="project" value="InterPro"/>
</dbReference>
<sequence>MPVQATMLSFDVVIIGAGPTGLGAALRLTERNRTSWCVLDGSDVAGGLSRSVKDDHGFTWDIGGHVIFSHYQYYDDVMELAIDASGWNVHQRESYVYVAGAWVPYPFQNNIHRLPTELREECLGGLERLTEAHAHPPAALNFEQWFTNQFGEGIARVFMRPYNTKLWTVPPSAMSCAWVGERVAQIDLAQIKQNMARGEDDVGWGPNATFRFPKEGGTGGIYRALASRLPRGRVHLGPEHRVVAVDPVRKVLTLRGGRQLRYTALLSSIPLDELLRALAVGLESATGAAPHPPLDAATCRLLADKLDFSSTHIVGLGMRGTVPSFLKTACWLYFPESHICFYRATVFSNYAERNAPEGCWSLMLEVSAARGGDAYADDAAALVAACVQGCLDTGLLSAEATIISRWHHFERKGYPIPTSGRDAALDACLPVLREAYSIYSRGRFGAWKYEVANQDHSVMQGVEAIDRILAACGDAALPGGEVPLEPTVHHPELVNTTRGTMRCTLTRSDRE</sequence>
<dbReference type="Pfam" id="PF01593">
    <property type="entry name" value="Amino_oxidase"/>
    <property type="match status" value="1"/>
</dbReference>
<dbReference type="InterPro" id="IPR036188">
    <property type="entry name" value="FAD/NAD-bd_sf"/>
</dbReference>
<dbReference type="SUPFAM" id="SSF51971">
    <property type="entry name" value="Nucleotide-binding domain"/>
    <property type="match status" value="1"/>
</dbReference>
<name>S9WAN6_9TRYP</name>
<dbReference type="PANTHER" id="PTHR43734:SF4">
    <property type="entry name" value="AMINE OXIDASE DOMAIN-CONTAINING PROTEIN"/>
    <property type="match status" value="1"/>
</dbReference>
<protein>
    <submittedName>
        <fullName evidence="3">UDP-galactopyranose mutase</fullName>
    </submittedName>
</protein>
<accession>S9WAN6</accession>
<keyword evidence="4" id="KW-1185">Reference proteome</keyword>
<dbReference type="Gene3D" id="3.50.50.60">
    <property type="entry name" value="FAD/NAD(P)-binding domain"/>
    <property type="match status" value="1"/>
</dbReference>
<evidence type="ECO:0000313" key="4">
    <source>
        <dbReference type="Proteomes" id="UP000015354"/>
    </source>
</evidence>
<dbReference type="Proteomes" id="UP000015354">
    <property type="component" value="Unassembled WGS sequence"/>
</dbReference>
<comment type="caution">
    <text evidence="3">The sequence shown here is derived from an EMBL/GenBank/DDBJ whole genome shotgun (WGS) entry which is preliminary data.</text>
</comment>
<dbReference type="OrthoDB" id="38045at2759"/>
<reference evidence="3" key="2">
    <citation type="submission" date="2013-03" db="EMBL/GenBank/DDBJ databases">
        <authorList>
            <person name="Motta M.C.M."/>
            <person name="Martins A.C.A."/>
            <person name="Preta C.M.C.C."/>
            <person name="Silva R."/>
            <person name="de Souza S.S."/>
            <person name="Klein C.C."/>
            <person name="de Almeida L.G.P."/>
            <person name="Cunha O.L."/>
            <person name="Colabardini A.C."/>
            <person name="Lima B.A."/>
            <person name="Machado C.R."/>
            <person name="Soares C.M.A."/>
            <person name="de Menezes C.B.A."/>
            <person name="Bartolomeu D.C."/>
            <person name="Grisard E.C."/>
            <person name="Fantinatti-Garboggini F."/>
            <person name="Rodrigues-Luiz G.F."/>
            <person name="Wagner G."/>
            <person name="Goldman G.H."/>
            <person name="Fietto J.L.R."/>
            <person name="Ciapina L.P."/>
            <person name="Brocchi M."/>
            <person name="Elias M.C."/>
            <person name="Goldman M.H.S."/>
            <person name="Sagot M.-F."/>
            <person name="Pereira M."/>
            <person name="Stoco P.H."/>
            <person name="Teixeira S.M.R."/>
            <person name="de Mendonca-Neto R.P."/>
            <person name="Maciel T.E.F."/>
            <person name="Mendes T.A.O."/>
            <person name="Urmenyi T.P."/>
            <person name="Teixeira M.M.G."/>
            <person name="de Camargo E.F.P."/>
            <person name="de Sousa W."/>
            <person name="Schenkman S."/>
            <person name="de Vasconcelos A.T.R."/>
        </authorList>
    </citation>
    <scope>NUCLEOTIDE SEQUENCE</scope>
</reference>
<dbReference type="InterPro" id="IPR002937">
    <property type="entry name" value="Amino_oxidase"/>
</dbReference>
<dbReference type="EMBL" id="ATMH01008217">
    <property type="protein sequence ID" value="EPY22579.1"/>
    <property type="molecule type" value="Genomic_DNA"/>
</dbReference>